<proteinExistence type="predicted"/>
<reference evidence="1" key="1">
    <citation type="submission" date="2017-07" db="EMBL/GenBank/DDBJ databases">
        <title>Taro Niue Genome Assembly and Annotation.</title>
        <authorList>
            <person name="Atibalentja N."/>
            <person name="Keating K."/>
            <person name="Fields C.J."/>
        </authorList>
    </citation>
    <scope>NUCLEOTIDE SEQUENCE</scope>
    <source>
        <strain evidence="1">Niue_2</strain>
        <tissue evidence="1">Leaf</tissue>
    </source>
</reference>
<protein>
    <submittedName>
        <fullName evidence="1">Uncharacterized protein</fullName>
    </submittedName>
</protein>
<evidence type="ECO:0000313" key="2">
    <source>
        <dbReference type="Proteomes" id="UP000652761"/>
    </source>
</evidence>
<dbReference type="EMBL" id="NMUH01000973">
    <property type="protein sequence ID" value="MQL87363.1"/>
    <property type="molecule type" value="Genomic_DNA"/>
</dbReference>
<evidence type="ECO:0000313" key="1">
    <source>
        <dbReference type="EMBL" id="MQL87363.1"/>
    </source>
</evidence>
<name>A0A843V3M3_COLES</name>
<comment type="caution">
    <text evidence="1">The sequence shown here is derived from an EMBL/GenBank/DDBJ whole genome shotgun (WGS) entry which is preliminary data.</text>
</comment>
<dbReference type="Proteomes" id="UP000652761">
    <property type="component" value="Unassembled WGS sequence"/>
</dbReference>
<keyword evidence="2" id="KW-1185">Reference proteome</keyword>
<organism evidence="1 2">
    <name type="scientific">Colocasia esculenta</name>
    <name type="common">Wild taro</name>
    <name type="synonym">Arum esculentum</name>
    <dbReference type="NCBI Taxonomy" id="4460"/>
    <lineage>
        <taxon>Eukaryota</taxon>
        <taxon>Viridiplantae</taxon>
        <taxon>Streptophyta</taxon>
        <taxon>Embryophyta</taxon>
        <taxon>Tracheophyta</taxon>
        <taxon>Spermatophyta</taxon>
        <taxon>Magnoliopsida</taxon>
        <taxon>Liliopsida</taxon>
        <taxon>Araceae</taxon>
        <taxon>Aroideae</taxon>
        <taxon>Colocasieae</taxon>
        <taxon>Colocasia</taxon>
    </lineage>
</organism>
<dbReference type="AlphaFoldDB" id="A0A843V3M3"/>
<sequence length="146" mass="16926">MKKKRNLKRPYENIYEMHWLRQPHTGAVNKSMEELKHINHSGSVAFLEILTESLLSPKFDEGTDESLDDGQQRVTKWDLVNVLNRLFMIVHSCLGTLEKINNSQDEANSRTIWKERMTLGYSPLNDGSYLFLLLCFQVGSELQVVK</sequence>
<gene>
    <name evidence="1" type="ORF">Taro_019921</name>
</gene>
<accession>A0A843V3M3</accession>